<dbReference type="EMBL" id="JAXUIC010000010">
    <property type="protein sequence ID" value="KAK4566168.1"/>
    <property type="molecule type" value="Genomic_DNA"/>
</dbReference>
<comment type="caution">
    <text evidence="1">The sequence shown here is derived from an EMBL/GenBank/DDBJ whole genome shotgun (WGS) entry which is preliminary data.</text>
</comment>
<evidence type="ECO:0000313" key="1">
    <source>
        <dbReference type="EMBL" id="KAK4566168.1"/>
    </source>
</evidence>
<gene>
    <name evidence="1" type="ORF">RGQ29_002404</name>
</gene>
<keyword evidence="2" id="KW-1185">Reference proteome</keyword>
<proteinExistence type="predicted"/>
<dbReference type="Proteomes" id="UP001324115">
    <property type="component" value="Unassembled WGS sequence"/>
</dbReference>
<evidence type="ECO:0000313" key="2">
    <source>
        <dbReference type="Proteomes" id="UP001324115"/>
    </source>
</evidence>
<dbReference type="AlphaFoldDB" id="A0AAN7IDP1"/>
<protein>
    <submittedName>
        <fullName evidence="1">Uncharacterized protein</fullName>
    </submittedName>
</protein>
<sequence length="46" mass="5287">MLPCCWNHNLNAPTSVNWVYLVSLRQCIKIPDNSSAVQILYYGFLT</sequence>
<name>A0AAN7IDP1_QUERU</name>
<organism evidence="1 2">
    <name type="scientific">Quercus rubra</name>
    <name type="common">Northern red oak</name>
    <name type="synonym">Quercus borealis</name>
    <dbReference type="NCBI Taxonomy" id="3512"/>
    <lineage>
        <taxon>Eukaryota</taxon>
        <taxon>Viridiplantae</taxon>
        <taxon>Streptophyta</taxon>
        <taxon>Embryophyta</taxon>
        <taxon>Tracheophyta</taxon>
        <taxon>Spermatophyta</taxon>
        <taxon>Magnoliopsida</taxon>
        <taxon>eudicotyledons</taxon>
        <taxon>Gunneridae</taxon>
        <taxon>Pentapetalae</taxon>
        <taxon>rosids</taxon>
        <taxon>fabids</taxon>
        <taxon>Fagales</taxon>
        <taxon>Fagaceae</taxon>
        <taxon>Quercus</taxon>
    </lineage>
</organism>
<accession>A0AAN7IDP1</accession>
<reference evidence="1 2" key="1">
    <citation type="journal article" date="2023" name="G3 (Bethesda)">
        <title>A haplotype-resolved chromosome-scale genome for Quercus rubra L. provides insights into the genetics of adaptive traits for red oak species.</title>
        <authorList>
            <person name="Kapoor B."/>
            <person name="Jenkins J."/>
            <person name="Schmutz J."/>
            <person name="Zhebentyayeva T."/>
            <person name="Kuelheim C."/>
            <person name="Coggeshall M."/>
            <person name="Heim C."/>
            <person name="Lasky J.R."/>
            <person name="Leites L."/>
            <person name="Islam-Faridi N."/>
            <person name="Romero-Severson J."/>
            <person name="DeLeo V.L."/>
            <person name="Lucas S.M."/>
            <person name="Lazic D."/>
            <person name="Gailing O."/>
            <person name="Carlson J."/>
            <person name="Staton M."/>
        </authorList>
    </citation>
    <scope>NUCLEOTIDE SEQUENCE [LARGE SCALE GENOMIC DNA]</scope>
    <source>
        <strain evidence="1">Pseudo-F2</strain>
    </source>
</reference>